<dbReference type="Pfam" id="PF02801">
    <property type="entry name" value="Ketoacyl-synt_C"/>
    <property type="match status" value="1"/>
</dbReference>
<feature type="region of interest" description="N-terminal hotdog fold" evidence="5">
    <location>
        <begin position="933"/>
        <end position="1068"/>
    </location>
</feature>
<dbReference type="RefSeq" id="XP_035348531.1">
    <property type="nucleotide sequence ID" value="XM_035492638.1"/>
</dbReference>
<keyword evidence="3" id="KW-0808">Transferase</keyword>
<dbReference type="Gene3D" id="3.40.47.10">
    <property type="match status" value="1"/>
</dbReference>
<dbReference type="PANTHER" id="PTHR43775">
    <property type="entry name" value="FATTY ACID SYNTHASE"/>
    <property type="match status" value="1"/>
</dbReference>
<keyword evidence="1" id="KW-0596">Phosphopantetheine</keyword>
<name>A0A7H8R881_TALRU</name>
<accession>A0A7H8R881</accession>
<dbReference type="Pfam" id="PF16197">
    <property type="entry name" value="KAsynt_C_assoc"/>
    <property type="match status" value="1"/>
</dbReference>
<dbReference type="InterPro" id="IPR032821">
    <property type="entry name" value="PKS_assoc"/>
</dbReference>
<reference evidence="10" key="1">
    <citation type="submission" date="2020-06" db="EMBL/GenBank/DDBJ databases">
        <title>A chromosome-scale genome assembly of Talaromyces rugulosus W13939.</title>
        <authorList>
            <person name="Wang B."/>
            <person name="Guo L."/>
            <person name="Ye K."/>
            <person name="Wang L."/>
        </authorList>
    </citation>
    <scope>NUCLEOTIDE SEQUENCE [LARGE SCALE GENOMIC DNA]</scope>
    <source>
        <strain evidence="10">W13939</strain>
    </source>
</reference>
<feature type="domain" description="Ketosynthase family 3 (KS3)" evidence="7">
    <location>
        <begin position="5"/>
        <end position="434"/>
    </location>
</feature>
<dbReference type="SUPFAM" id="SSF52151">
    <property type="entry name" value="FabD/lysophospholipase-like"/>
    <property type="match status" value="1"/>
</dbReference>
<dbReference type="InterPro" id="IPR016039">
    <property type="entry name" value="Thiolase-like"/>
</dbReference>
<gene>
    <name evidence="9" type="ORF">TRUGW13939_09516</name>
</gene>
<organism evidence="9 10">
    <name type="scientific">Talaromyces rugulosus</name>
    <name type="common">Penicillium rugulosum</name>
    <dbReference type="NCBI Taxonomy" id="121627"/>
    <lineage>
        <taxon>Eukaryota</taxon>
        <taxon>Fungi</taxon>
        <taxon>Dikarya</taxon>
        <taxon>Ascomycota</taxon>
        <taxon>Pezizomycotina</taxon>
        <taxon>Eurotiomycetes</taxon>
        <taxon>Eurotiomycetidae</taxon>
        <taxon>Eurotiales</taxon>
        <taxon>Trichocomaceae</taxon>
        <taxon>Talaromyces</taxon>
        <taxon>Talaromyces sect. Islandici</taxon>
    </lineage>
</organism>
<dbReference type="InterPro" id="IPR006162">
    <property type="entry name" value="Ppantetheine_attach_site"/>
</dbReference>
<dbReference type="Pfam" id="PF23297">
    <property type="entry name" value="ACP_SdgA_C"/>
    <property type="match status" value="1"/>
</dbReference>
<dbReference type="InterPro" id="IPR049551">
    <property type="entry name" value="PKS_DH_C"/>
</dbReference>
<dbReference type="InterPro" id="IPR042104">
    <property type="entry name" value="PKS_dehydratase_sf"/>
</dbReference>
<dbReference type="InterPro" id="IPR036736">
    <property type="entry name" value="ACP-like_sf"/>
</dbReference>
<evidence type="ECO:0000256" key="1">
    <source>
        <dbReference type="ARBA" id="ARBA00022450"/>
    </source>
</evidence>
<dbReference type="SMART" id="SM00823">
    <property type="entry name" value="PKS_PP"/>
    <property type="match status" value="1"/>
</dbReference>
<dbReference type="InterPro" id="IPR016035">
    <property type="entry name" value="Acyl_Trfase/lysoPLipase"/>
</dbReference>
<evidence type="ECO:0000259" key="7">
    <source>
        <dbReference type="PROSITE" id="PS52004"/>
    </source>
</evidence>
<dbReference type="GO" id="GO:0016491">
    <property type="term" value="F:oxidoreductase activity"/>
    <property type="evidence" value="ECO:0007669"/>
    <property type="project" value="InterPro"/>
</dbReference>
<dbReference type="KEGG" id="trg:TRUGW13939_09516"/>
<feature type="domain" description="PKS/mFAS DH" evidence="8">
    <location>
        <begin position="933"/>
        <end position="1252"/>
    </location>
</feature>
<dbReference type="SMART" id="SM00827">
    <property type="entry name" value="PKS_AT"/>
    <property type="match status" value="1"/>
</dbReference>
<dbReference type="SUPFAM" id="SSF53901">
    <property type="entry name" value="Thiolase-like"/>
    <property type="match status" value="1"/>
</dbReference>
<dbReference type="InterPro" id="IPR057326">
    <property type="entry name" value="KR_dom"/>
</dbReference>
<dbReference type="CDD" id="cd00833">
    <property type="entry name" value="PKS"/>
    <property type="match status" value="1"/>
</dbReference>
<dbReference type="Proteomes" id="UP000509510">
    <property type="component" value="Chromosome V"/>
</dbReference>
<dbReference type="InterPro" id="IPR020806">
    <property type="entry name" value="PKS_PP-bd"/>
</dbReference>
<dbReference type="Pfam" id="PF00698">
    <property type="entry name" value="Acyl_transf_1"/>
    <property type="match status" value="1"/>
</dbReference>
<dbReference type="InterPro" id="IPR020841">
    <property type="entry name" value="PKS_Beta-ketoAc_synthase_dom"/>
</dbReference>
<dbReference type="Pfam" id="PF21089">
    <property type="entry name" value="PKS_DH_N"/>
    <property type="match status" value="1"/>
</dbReference>
<protein>
    <submittedName>
        <fullName evidence="9">Uncharacterized protein</fullName>
    </submittedName>
</protein>
<dbReference type="Gene3D" id="3.40.366.10">
    <property type="entry name" value="Malonyl-Coenzyme A Acyl Carrier Protein, domain 2"/>
    <property type="match status" value="1"/>
</dbReference>
<dbReference type="InterPro" id="IPR013154">
    <property type="entry name" value="ADH-like_N"/>
</dbReference>
<dbReference type="InterPro" id="IPR013968">
    <property type="entry name" value="PKS_KR"/>
</dbReference>
<dbReference type="InterPro" id="IPR049552">
    <property type="entry name" value="PKS_DH_N"/>
</dbReference>
<dbReference type="PROSITE" id="PS00012">
    <property type="entry name" value="PHOSPHOPANTETHEINE"/>
    <property type="match status" value="1"/>
</dbReference>
<feature type="active site" description="Proton acceptor; for dehydratase activity" evidence="5">
    <location>
        <position position="965"/>
    </location>
</feature>
<keyword evidence="4" id="KW-0511">Multifunctional enzyme</keyword>
<dbReference type="InterPro" id="IPR036291">
    <property type="entry name" value="NAD(P)-bd_dom_sf"/>
</dbReference>
<dbReference type="InterPro" id="IPR020807">
    <property type="entry name" value="PKS_DH"/>
</dbReference>
<dbReference type="CDD" id="cd05195">
    <property type="entry name" value="enoyl_red"/>
    <property type="match status" value="1"/>
</dbReference>
<evidence type="ECO:0000256" key="5">
    <source>
        <dbReference type="PROSITE-ProRule" id="PRU01363"/>
    </source>
</evidence>
<keyword evidence="2" id="KW-0597">Phosphoprotein</keyword>
<dbReference type="GO" id="GO:0004312">
    <property type="term" value="F:fatty acid synthase activity"/>
    <property type="evidence" value="ECO:0007669"/>
    <property type="project" value="TreeGrafter"/>
</dbReference>
<dbReference type="SMART" id="SM00822">
    <property type="entry name" value="PKS_KR"/>
    <property type="match status" value="1"/>
</dbReference>
<dbReference type="SMART" id="SM00826">
    <property type="entry name" value="PKS_DH"/>
    <property type="match status" value="1"/>
</dbReference>
<dbReference type="Pfam" id="PF23114">
    <property type="entry name" value="NAD-bd_HRPKS_sdrA"/>
    <property type="match status" value="1"/>
</dbReference>
<proteinExistence type="predicted"/>
<dbReference type="InterPro" id="IPR020843">
    <property type="entry name" value="ER"/>
</dbReference>
<dbReference type="InterPro" id="IPR049900">
    <property type="entry name" value="PKS_mFAS_DH"/>
</dbReference>
<dbReference type="Pfam" id="PF14765">
    <property type="entry name" value="PS-DH"/>
    <property type="match status" value="1"/>
</dbReference>
<dbReference type="InterPro" id="IPR001227">
    <property type="entry name" value="Ac_transferase_dom_sf"/>
</dbReference>
<dbReference type="InterPro" id="IPR056501">
    <property type="entry name" value="NAD-bd_HRPKS_sdrA"/>
</dbReference>
<keyword evidence="10" id="KW-1185">Reference proteome</keyword>
<feature type="region of interest" description="C-terminal hotdog fold" evidence="5">
    <location>
        <begin position="1096"/>
        <end position="1252"/>
    </location>
</feature>
<dbReference type="SUPFAM" id="SSF47336">
    <property type="entry name" value="ACP-like"/>
    <property type="match status" value="1"/>
</dbReference>
<dbReference type="PROSITE" id="PS50075">
    <property type="entry name" value="CARRIER"/>
    <property type="match status" value="1"/>
</dbReference>
<evidence type="ECO:0000259" key="8">
    <source>
        <dbReference type="PROSITE" id="PS52019"/>
    </source>
</evidence>
<dbReference type="GO" id="GO:0006633">
    <property type="term" value="P:fatty acid biosynthetic process"/>
    <property type="evidence" value="ECO:0007669"/>
    <property type="project" value="TreeGrafter"/>
</dbReference>
<dbReference type="Pfam" id="PF13602">
    <property type="entry name" value="ADH_zinc_N_2"/>
    <property type="match status" value="1"/>
</dbReference>
<dbReference type="InterPro" id="IPR014031">
    <property type="entry name" value="Ketoacyl_synth_C"/>
</dbReference>
<evidence type="ECO:0000256" key="3">
    <source>
        <dbReference type="ARBA" id="ARBA00022679"/>
    </source>
</evidence>
<dbReference type="SUPFAM" id="SSF51735">
    <property type="entry name" value="NAD(P)-binding Rossmann-fold domains"/>
    <property type="match status" value="2"/>
</dbReference>
<dbReference type="EMBL" id="CP055902">
    <property type="protein sequence ID" value="QKX62357.1"/>
    <property type="molecule type" value="Genomic_DNA"/>
</dbReference>
<dbReference type="Gene3D" id="3.90.180.10">
    <property type="entry name" value="Medium-chain alcohol dehydrogenases, catalytic domain"/>
    <property type="match status" value="1"/>
</dbReference>
<sequence>MPSASTAVAVVGLACRFPGDASSPSKFWELLKNGGDAYSPNSSRWNSDAFYHANSSRLNTLPTKGGHFLKQDPYVFDAAFFNITATEAAALDPKQRMAMELAYEAFENAGMSLQHVSGTQTACYIGSGMSDYRGAVERDFMHSPKYHLLGTSEEMISNRISHFFNIHGPSATVQTACSSSLVATHLACQSIRSGESEMAITGGVSLILTPDFTTHLSNLSFLNPAGHSKTFDETAGGYGRGEGAGIIILKRLDKAIQDGDTIRAIIRGTGANSDGFTQGVTMPSLEAQAALIKYVYESNGLDYNSTQYVEAHGTGTKAGDPIEAKAIYSTIGKGASKPRKLWIGSVKPNANANQIGHLESAAGIAGIIKGILSIEHGLIPPNIHFSKPNPAIPFDEWNVAVPVKLMPWPVAHTKRMSISGFGMGGTNGHAVLEAYNAAPSVNGHVNLNGFAITEKHRSAKRLFVFSSHDRAGFKRNADALVEHLNSLGPAAMSPLYLANLAHTLSGARSSLSWRATFSAETTKMQPGMPVTKINESVSSSQDKVLSGLVWAVEMLERPVFRDSVDQSANFLRDMGCPWDPITELNKTHDSRLAQPEISQPICSMLQIALVDELKSWGVTPSKVVGHSSGEIAAAYSIGALSHRDAIAAAYFRGVASAYLRVNAPHIKGGMMAVGCSRDEADSVISQSKLDGATVACVNSPSSVTLSGDVDALEQLQTIFEERKVFARRLKVEMAYHSSHMNRVFSSYAASISDIEPRQCQQNQGEGEENSSRTQIMVSSVTGQEVEPELLGPYYWVRNLVSPVLFSDALKELVSPAEYDAKHNISNKSVDILIEIGPHSALGGPVQQILDHHGIENVAYKSMLTRGKSALDTSLELAAELFLARITLHISKVNGDLHTRRLMDLPPYQWNHSKAFHHETRIQKELMTRQFPTKSLIGAKVPMMDESQHVWRNFIQLADEPWLRGHMVGSTVLLPGAGLVSMALEGAQQLVEPGKRARSLRLREVSFFAAMALPEDVSTEVIMHMRPHLIATSGSTPASWWEFTISSCVGTDQLRDNCRGLIAIDYIETTSDQMADENANFDAARIADYHRVSKEPSDTIYKGDFYNQFAKTGWRYGEPFQGVERAHLGDGQTTYDVKLVDIGETFSKGQSDRPFLIHGAALDSILQGSIGSTYKHRRFEFTKPLLPTFIGELEISLDIPSDVGYILPSVCVSKKHSFNGLSSNIFTFDDSLSKVYLSVTNFRLSELEDSAGKQVGPQVEVDPAEITSEIRWNYGLQVMKPEEISKVISVASQENRAAELIRMYLHDNSAATVIELVSDYEMLAQTTMSLLPSGIILPSHIKYAVTGSNKDVKKNENLNIVGAAFALGSLDDPLPADIPPADLLVIPQFFGTLGDLATVLDRLSGLIKGDTAVVLDVKSNLKEAASVLEAREFRRIFEVEGSENSVALYKRHQIGHTNGTSDKRDFVVIEPSTSSSGIQSFSGVLRKALSDQGYGVSTTTWGEISTRAANEIDGKTFISLLELEQAMLYNLSESDFHSIRKLILNCERLLWINCGDDPAMAVIDGLARTMRSELASIKFQVLHLSGWEAALQHGPSLAARIVTSDTADSEFQERGGLLQVSRIFNSLEGNERVRDCLEDTVRTQSLTHQDGLRLTIGKPGLLDTLTFINDDRMEVPLGETEVEVEVKATGVNFKDVMASMGLVEVSLIGQEASGIVVKAGIIASKRFKPGDRVILLGDGMHATKLRIDHRLTAMIPDSMSFEEAAALPMVHVTAYHALVNIARLRAGQSVLIHAAAGGVGQAALQLAAQLNLKVYATVGSEDKRKLVMDKYNVPESQIFYSRDASFVKAMKRVTGGRGVDCVLNSLSGELLRASWSCLATFGTFVEIGLRDITNNMRLDMRPFSKSTTFAFINIANFFTEDLDAVGKTMEDVFKHVHQGILTTPSPMTVYPVGEIETAFRVMQQGKHRGKLVLSLANDAQAPVLRKARDTLRLDPKATYLLVGGLGGLGRSLAREFIECGARNIAFISRSGDTNAEARATIDELCELGAHIKAYRGDVGDEKSFLAAMDQCLREMPAIKGVIQMAMVLRDIVFEKMSYEDWTIPLRPKVHGTWNLHRFFDHDRPLDFFIICSSLSGIFGNASQAQYAAGNTYQDALAHYRRAHGLRAVTVNLGIMRDVGVLAEQGSGNVQQWEDVLGIREPAFHALMKSLIIRQQDGDNTCPAQVCTGLGAGDLIATHGVARPYWFNDARFGPLAATSVAVQSGSSSFEQGGAASLESRLAEAGSKEQAIEIITEALVKKIAEILQMPSSEVDPGRPMYRYGVDSLVALEIRNWITREMKANIALLEILAAVPIKTFAGNIAKKSKLIMDSKS</sequence>
<evidence type="ECO:0000313" key="9">
    <source>
        <dbReference type="EMBL" id="QKX62357.1"/>
    </source>
</evidence>
<feature type="active site" description="Proton donor; for dehydratase activity" evidence="5">
    <location>
        <position position="1162"/>
    </location>
</feature>
<dbReference type="Gene3D" id="3.10.129.110">
    <property type="entry name" value="Polyketide synthase dehydratase"/>
    <property type="match status" value="1"/>
</dbReference>
<dbReference type="PANTHER" id="PTHR43775:SF29">
    <property type="entry name" value="ASPERFURANONE POLYKETIDE SYNTHASE AFOG-RELATED"/>
    <property type="match status" value="1"/>
</dbReference>
<dbReference type="Pfam" id="PF08240">
    <property type="entry name" value="ADH_N"/>
    <property type="match status" value="1"/>
</dbReference>
<dbReference type="InterPro" id="IPR011032">
    <property type="entry name" value="GroES-like_sf"/>
</dbReference>
<dbReference type="InterPro" id="IPR009081">
    <property type="entry name" value="PP-bd_ACP"/>
</dbReference>
<dbReference type="InterPro" id="IPR016036">
    <property type="entry name" value="Malonyl_transacylase_ACP-bd"/>
</dbReference>
<dbReference type="GO" id="GO:0030639">
    <property type="term" value="P:polyketide biosynthetic process"/>
    <property type="evidence" value="ECO:0007669"/>
    <property type="project" value="UniProtKB-ARBA"/>
</dbReference>
<dbReference type="Pfam" id="PF08659">
    <property type="entry name" value="KR"/>
    <property type="match status" value="1"/>
</dbReference>
<dbReference type="SUPFAM" id="SSF55048">
    <property type="entry name" value="Probable ACP-binding domain of malonyl-CoA ACP transacylase"/>
    <property type="match status" value="1"/>
</dbReference>
<dbReference type="InterPro" id="IPR050091">
    <property type="entry name" value="PKS_NRPS_Biosynth_Enz"/>
</dbReference>
<evidence type="ECO:0000259" key="6">
    <source>
        <dbReference type="PROSITE" id="PS50075"/>
    </source>
</evidence>
<dbReference type="OrthoDB" id="329835at2759"/>
<dbReference type="Gene3D" id="3.40.50.720">
    <property type="entry name" value="NAD(P)-binding Rossmann-like Domain"/>
    <property type="match status" value="1"/>
</dbReference>
<evidence type="ECO:0000313" key="10">
    <source>
        <dbReference type="Proteomes" id="UP000509510"/>
    </source>
</evidence>
<dbReference type="GeneID" id="55996999"/>
<dbReference type="GO" id="GO:0031177">
    <property type="term" value="F:phosphopantetheine binding"/>
    <property type="evidence" value="ECO:0007669"/>
    <property type="project" value="InterPro"/>
</dbReference>
<dbReference type="FunFam" id="3.40.50.720:FF:000209">
    <property type="entry name" value="Polyketide synthase Pks12"/>
    <property type="match status" value="1"/>
</dbReference>
<feature type="domain" description="Carrier" evidence="6">
    <location>
        <begin position="2287"/>
        <end position="2364"/>
    </location>
</feature>
<dbReference type="InterPro" id="IPR014043">
    <property type="entry name" value="Acyl_transferase_dom"/>
</dbReference>
<dbReference type="SMART" id="SM00829">
    <property type="entry name" value="PKS_ER"/>
    <property type="match status" value="1"/>
</dbReference>
<dbReference type="Gene3D" id="1.10.1200.10">
    <property type="entry name" value="ACP-like"/>
    <property type="match status" value="1"/>
</dbReference>
<dbReference type="GO" id="GO:1901336">
    <property type="term" value="P:lactone biosynthetic process"/>
    <property type="evidence" value="ECO:0007669"/>
    <property type="project" value="UniProtKB-ARBA"/>
</dbReference>
<dbReference type="SUPFAM" id="SSF50129">
    <property type="entry name" value="GroES-like"/>
    <property type="match status" value="1"/>
</dbReference>
<evidence type="ECO:0000256" key="2">
    <source>
        <dbReference type="ARBA" id="ARBA00022553"/>
    </source>
</evidence>
<dbReference type="InterPro" id="IPR014030">
    <property type="entry name" value="Ketoacyl_synth_N"/>
</dbReference>
<dbReference type="Pfam" id="PF00109">
    <property type="entry name" value="ketoacyl-synt"/>
    <property type="match status" value="1"/>
</dbReference>
<evidence type="ECO:0000256" key="4">
    <source>
        <dbReference type="ARBA" id="ARBA00023268"/>
    </source>
</evidence>
<dbReference type="PROSITE" id="PS52004">
    <property type="entry name" value="KS3_2"/>
    <property type="match status" value="1"/>
</dbReference>
<dbReference type="SMART" id="SM00825">
    <property type="entry name" value="PKS_KS"/>
    <property type="match status" value="1"/>
</dbReference>
<dbReference type="PROSITE" id="PS52019">
    <property type="entry name" value="PKS_MFAS_DH"/>
    <property type="match status" value="1"/>
</dbReference>